<protein>
    <submittedName>
        <fullName evidence="1">Uncharacterized protein</fullName>
    </submittedName>
</protein>
<comment type="caution">
    <text evidence="1">The sequence shown here is derived from an EMBL/GenBank/DDBJ whole genome shotgun (WGS) entry which is preliminary data.</text>
</comment>
<evidence type="ECO:0000313" key="1">
    <source>
        <dbReference type="EMBL" id="KAG0432287.1"/>
    </source>
</evidence>
<proteinExistence type="predicted"/>
<evidence type="ECO:0000313" key="2">
    <source>
        <dbReference type="Proteomes" id="UP000805193"/>
    </source>
</evidence>
<accession>A0AC60QEP0</accession>
<organism evidence="1 2">
    <name type="scientific">Ixodes persulcatus</name>
    <name type="common">Taiga tick</name>
    <dbReference type="NCBI Taxonomy" id="34615"/>
    <lineage>
        <taxon>Eukaryota</taxon>
        <taxon>Metazoa</taxon>
        <taxon>Ecdysozoa</taxon>
        <taxon>Arthropoda</taxon>
        <taxon>Chelicerata</taxon>
        <taxon>Arachnida</taxon>
        <taxon>Acari</taxon>
        <taxon>Parasitiformes</taxon>
        <taxon>Ixodida</taxon>
        <taxon>Ixodoidea</taxon>
        <taxon>Ixodidae</taxon>
        <taxon>Ixodinae</taxon>
        <taxon>Ixodes</taxon>
    </lineage>
</organism>
<dbReference type="Proteomes" id="UP000805193">
    <property type="component" value="Unassembled WGS sequence"/>
</dbReference>
<keyword evidence="2" id="KW-1185">Reference proteome</keyword>
<dbReference type="EMBL" id="JABSTQ010009163">
    <property type="protein sequence ID" value="KAG0432287.1"/>
    <property type="molecule type" value="Genomic_DNA"/>
</dbReference>
<gene>
    <name evidence="1" type="ORF">HPB47_020977</name>
</gene>
<name>A0AC60QEP0_IXOPE</name>
<sequence>MTLPCYNFYTVPTIRTRPSYREKFPMEKKGSAAVGVLRHIPQAQLDTSKLCSEEREVVAVRLKNGKQRLVVASIYIRPKAKPEEGETKSWIRELLELADKDQLVVGGDFNAQHRDWGYRINTRKGRDIAEAMEEIGRTLRNESGVKTRLAKQARQHDTTPDLTWALKSLPLRWTSWRDNLGSDHYPIDVTIEQHKDGRTKEARPIIRWNHFREILLQNLDGRSSIEASIQQAMSKARTTVMVKPGDPTPDMHLLNLWASRLQALQLFRRNRTTRHKVKLNLASVKATRYSKELSRHKWRSHCESFNSRTGLGKAWRTYRGMEAKKRRTRNAAQNLALRLNITEDELATQAAQLFFPQANLHDRTMRHNRRGWREALRACRDSKPKSRTAKGIKAIARELKAKGIVLTLGWIPGHVQIPGNEWAHQVAAEAASSNSSATGSTTDNEETEDPVEKAKLARQARKPTSGDSYRLRKTHYQMDTEDGKRPDFAESEPALH</sequence>
<reference evidence="1 2" key="1">
    <citation type="journal article" date="2020" name="Cell">
        <title>Large-Scale Comparative Analyses of Tick Genomes Elucidate Their Genetic Diversity and Vector Capacities.</title>
        <authorList>
            <consortium name="Tick Genome and Microbiome Consortium (TIGMIC)"/>
            <person name="Jia N."/>
            <person name="Wang J."/>
            <person name="Shi W."/>
            <person name="Du L."/>
            <person name="Sun Y."/>
            <person name="Zhan W."/>
            <person name="Jiang J.F."/>
            <person name="Wang Q."/>
            <person name="Zhang B."/>
            <person name="Ji P."/>
            <person name="Bell-Sakyi L."/>
            <person name="Cui X.M."/>
            <person name="Yuan T.T."/>
            <person name="Jiang B.G."/>
            <person name="Yang W.F."/>
            <person name="Lam T.T."/>
            <person name="Chang Q.C."/>
            <person name="Ding S.J."/>
            <person name="Wang X.J."/>
            <person name="Zhu J.G."/>
            <person name="Ruan X.D."/>
            <person name="Zhao L."/>
            <person name="Wei J.T."/>
            <person name="Ye R.Z."/>
            <person name="Que T.C."/>
            <person name="Du C.H."/>
            <person name="Zhou Y.H."/>
            <person name="Cheng J.X."/>
            <person name="Dai P.F."/>
            <person name="Guo W.B."/>
            <person name="Han X.H."/>
            <person name="Huang E.J."/>
            <person name="Li L.F."/>
            <person name="Wei W."/>
            <person name="Gao Y.C."/>
            <person name="Liu J.Z."/>
            <person name="Shao H.Z."/>
            <person name="Wang X."/>
            <person name="Wang C.C."/>
            <person name="Yang T.C."/>
            <person name="Huo Q.B."/>
            <person name="Li W."/>
            <person name="Chen H.Y."/>
            <person name="Chen S.E."/>
            <person name="Zhou L.G."/>
            <person name="Ni X.B."/>
            <person name="Tian J.H."/>
            <person name="Sheng Y."/>
            <person name="Liu T."/>
            <person name="Pan Y.S."/>
            <person name="Xia L.Y."/>
            <person name="Li J."/>
            <person name="Zhao F."/>
            <person name="Cao W.C."/>
        </authorList>
    </citation>
    <scope>NUCLEOTIDE SEQUENCE [LARGE SCALE GENOMIC DNA]</scope>
    <source>
        <strain evidence="1">Iper-2018</strain>
    </source>
</reference>